<dbReference type="EMBL" id="JACCFH010000001">
    <property type="protein sequence ID" value="NYG34098.1"/>
    <property type="molecule type" value="Genomic_DNA"/>
</dbReference>
<comment type="caution">
    <text evidence="1">The sequence shown here is derived from an EMBL/GenBank/DDBJ whole genome shotgun (WGS) entry which is preliminary data.</text>
</comment>
<proteinExistence type="predicted"/>
<dbReference type="Gene3D" id="3.40.1160.10">
    <property type="entry name" value="Acetylglutamate kinase-like"/>
    <property type="match status" value="1"/>
</dbReference>
<dbReference type="Proteomes" id="UP000518288">
    <property type="component" value="Unassembled WGS sequence"/>
</dbReference>
<keyword evidence="1" id="KW-0808">Transferase</keyword>
<evidence type="ECO:0000313" key="2">
    <source>
        <dbReference type="Proteomes" id="UP000518288"/>
    </source>
</evidence>
<organism evidence="1 2">
    <name type="scientific">Sphaerotilus montanus</name>
    <dbReference type="NCBI Taxonomy" id="522889"/>
    <lineage>
        <taxon>Bacteria</taxon>
        <taxon>Pseudomonadati</taxon>
        <taxon>Pseudomonadota</taxon>
        <taxon>Betaproteobacteria</taxon>
        <taxon>Burkholderiales</taxon>
        <taxon>Sphaerotilaceae</taxon>
        <taxon>Sphaerotilus</taxon>
    </lineage>
</organism>
<dbReference type="RefSeq" id="WP_179634788.1">
    <property type="nucleotide sequence ID" value="NZ_JACCFH010000001.1"/>
</dbReference>
<keyword evidence="1" id="KW-0418">Kinase</keyword>
<dbReference type="SUPFAM" id="SSF53633">
    <property type="entry name" value="Carbamate kinase-like"/>
    <property type="match status" value="1"/>
</dbReference>
<accession>A0A7Y9QZG4</accession>
<protein>
    <submittedName>
        <fullName evidence="1">Aspartokinase-like uncharacterized kinase</fullName>
    </submittedName>
</protein>
<keyword evidence="2" id="KW-1185">Reference proteome</keyword>
<dbReference type="InterPro" id="IPR036393">
    <property type="entry name" value="AceGlu_kinase-like_sf"/>
</dbReference>
<reference evidence="1 2" key="1">
    <citation type="submission" date="2020-07" db="EMBL/GenBank/DDBJ databases">
        <title>Genomic Encyclopedia of Archaeal and Bacterial Type Strains, Phase II (KMG-II): from individual species to whole genera.</title>
        <authorList>
            <person name="Goeker M."/>
        </authorList>
    </citation>
    <scope>NUCLEOTIDE SEQUENCE [LARGE SCALE GENOMIC DNA]</scope>
    <source>
        <strain evidence="1 2">DSM 21226</strain>
    </source>
</reference>
<dbReference type="GO" id="GO:0016301">
    <property type="term" value="F:kinase activity"/>
    <property type="evidence" value="ECO:0007669"/>
    <property type="project" value="UniProtKB-KW"/>
</dbReference>
<sequence>MWIIKLGGSFCSDPRLPDWLSLVTQLGGGRIALVCGGGLLADEVRRLQTRWALDDLPAHNMAILAMVQNAYMLHGLSPALQPVSREADVPLVLRRGGVALWMPLELLRHQPDADTNWDVTSDSIALGLAQRLNAERLVVLKACDIDADMSVRQLVEAEVLDRRFAALAQQGGLPIDVLGGYQLDDLRALLLGRAPRLAGRHDRPVS</sequence>
<dbReference type="AlphaFoldDB" id="A0A7Y9QZG4"/>
<gene>
    <name evidence="1" type="ORF">BDD16_003084</name>
</gene>
<name>A0A7Y9QZG4_9BURK</name>
<evidence type="ECO:0000313" key="1">
    <source>
        <dbReference type="EMBL" id="NYG34098.1"/>
    </source>
</evidence>